<organism evidence="3 4">
    <name type="scientific">Cohnella yongneupensis</name>
    <dbReference type="NCBI Taxonomy" id="425006"/>
    <lineage>
        <taxon>Bacteria</taxon>
        <taxon>Bacillati</taxon>
        <taxon>Bacillota</taxon>
        <taxon>Bacilli</taxon>
        <taxon>Bacillales</taxon>
        <taxon>Paenibacillaceae</taxon>
        <taxon>Cohnella</taxon>
    </lineage>
</organism>
<feature type="region of interest" description="Disordered" evidence="1">
    <location>
        <begin position="1"/>
        <end position="22"/>
    </location>
</feature>
<sequence>MQRASIALDTARSRAKHRGKAHRLSRIVRHDGGRRPSARVRWRRAARLRRLRLASTKHASVMDITDKDLPLELMRALDAEPYSDEFGINLIGYARSETGMGESCRLAARAIESAGLPFGIISVDLDNLVNMDISWAHKENAVPHYKTNIFHINAPEMPLVAGRFGGSLFQDRFNIGYWHWELPEFPDEYMHGFELLDEIWVPTKFVRDSIAAKSKVPTIVIPHGVYVEELPDHLNRQWFGLPNNRFLFLCMYDSYSIKARKNPQGVIDAYRKLTSECDLPVDLVVKINHPTAEETAALWARLEGIPNVRIIDQVLGRTEVKALIRCADCVVSLHRSEGFSLPLAEAMYLGKPVIGTNWSGNTDFMNASNAGAVDYQLVKVGQDYGPYRAHQIWAEPDIDHAAYLMRKMATDAKWRETIARIGQATIRTRFSPKATGQAIKERLTALRSSLLPIG</sequence>
<reference evidence="4" key="1">
    <citation type="journal article" date="2019" name="Int. J. Syst. Evol. Microbiol.">
        <title>The Global Catalogue of Microorganisms (GCM) 10K type strain sequencing project: providing services to taxonomists for standard genome sequencing and annotation.</title>
        <authorList>
            <consortium name="The Broad Institute Genomics Platform"/>
            <consortium name="The Broad Institute Genome Sequencing Center for Infectious Disease"/>
            <person name="Wu L."/>
            <person name="Ma J."/>
        </authorList>
    </citation>
    <scope>NUCLEOTIDE SEQUENCE [LARGE SCALE GENOMIC DNA]</scope>
    <source>
        <strain evidence="4">CGMCC 1.18578</strain>
    </source>
</reference>
<gene>
    <name evidence="3" type="ORF">ACFPQ4_03780</name>
</gene>
<accession>A0ABW0QUX8</accession>
<dbReference type="PANTHER" id="PTHR46656">
    <property type="entry name" value="PUTATIVE-RELATED"/>
    <property type="match status" value="1"/>
</dbReference>
<evidence type="ECO:0000313" key="3">
    <source>
        <dbReference type="EMBL" id="MFC5528573.1"/>
    </source>
</evidence>
<dbReference type="Pfam" id="PF00534">
    <property type="entry name" value="Glycos_transf_1"/>
    <property type="match status" value="1"/>
</dbReference>
<dbReference type="RefSeq" id="WP_378110415.1">
    <property type="nucleotide sequence ID" value="NZ_JBHSNC010000010.1"/>
</dbReference>
<dbReference type="CDD" id="cd01635">
    <property type="entry name" value="Glycosyltransferase_GTB-type"/>
    <property type="match status" value="1"/>
</dbReference>
<evidence type="ECO:0000259" key="2">
    <source>
        <dbReference type="Pfam" id="PF00534"/>
    </source>
</evidence>
<comment type="caution">
    <text evidence="3">The sequence shown here is derived from an EMBL/GenBank/DDBJ whole genome shotgun (WGS) entry which is preliminary data.</text>
</comment>
<dbReference type="Proteomes" id="UP001596108">
    <property type="component" value="Unassembled WGS sequence"/>
</dbReference>
<feature type="domain" description="Glycosyl transferase family 1" evidence="2">
    <location>
        <begin position="257"/>
        <end position="371"/>
    </location>
</feature>
<feature type="compositionally biased region" description="Basic residues" evidence="1">
    <location>
        <begin position="13"/>
        <end position="22"/>
    </location>
</feature>
<name>A0ABW0QUX8_9BACL</name>
<dbReference type="Gene3D" id="3.40.50.2000">
    <property type="entry name" value="Glycogen Phosphorylase B"/>
    <property type="match status" value="1"/>
</dbReference>
<evidence type="ECO:0000313" key="4">
    <source>
        <dbReference type="Proteomes" id="UP001596108"/>
    </source>
</evidence>
<dbReference type="EMBL" id="JBHSNC010000010">
    <property type="protein sequence ID" value="MFC5528573.1"/>
    <property type="molecule type" value="Genomic_DNA"/>
</dbReference>
<dbReference type="SUPFAM" id="SSF53756">
    <property type="entry name" value="UDP-Glycosyltransferase/glycogen phosphorylase"/>
    <property type="match status" value="1"/>
</dbReference>
<protein>
    <submittedName>
        <fullName evidence="3">Glycosyltransferase</fullName>
    </submittedName>
</protein>
<dbReference type="PANTHER" id="PTHR46656:SF3">
    <property type="entry name" value="PUTATIVE-RELATED"/>
    <property type="match status" value="1"/>
</dbReference>
<dbReference type="InterPro" id="IPR001296">
    <property type="entry name" value="Glyco_trans_1"/>
</dbReference>
<keyword evidence="4" id="KW-1185">Reference proteome</keyword>
<evidence type="ECO:0000256" key="1">
    <source>
        <dbReference type="SAM" id="MobiDB-lite"/>
    </source>
</evidence>
<proteinExistence type="predicted"/>